<organism evidence="3 4">
    <name type="scientific">Hymenobacter negativus</name>
    <dbReference type="NCBI Taxonomy" id="2795026"/>
    <lineage>
        <taxon>Bacteria</taxon>
        <taxon>Pseudomonadati</taxon>
        <taxon>Bacteroidota</taxon>
        <taxon>Cytophagia</taxon>
        <taxon>Cytophagales</taxon>
        <taxon>Hymenobacteraceae</taxon>
        <taxon>Hymenobacter</taxon>
    </lineage>
</organism>
<feature type="signal peptide" evidence="2">
    <location>
        <begin position="1"/>
        <end position="21"/>
    </location>
</feature>
<sequence>MLTLRSFSLTFLGLLTGFAAAAQSAASGPTPTTVLSWVVWWLAGVVLLMAIITGASVTSAAQHRYLAQQAEPVTPAAAPEPVFSSAAPVEATPKKIATQEAVYA</sequence>
<accession>A0ABS3QJ48</accession>
<dbReference type="EMBL" id="JAGETZ010000010">
    <property type="protein sequence ID" value="MBO2011276.1"/>
    <property type="molecule type" value="Genomic_DNA"/>
</dbReference>
<dbReference type="Proteomes" id="UP000664369">
    <property type="component" value="Unassembled WGS sequence"/>
</dbReference>
<evidence type="ECO:0000256" key="1">
    <source>
        <dbReference type="SAM" id="Phobius"/>
    </source>
</evidence>
<evidence type="ECO:0000256" key="2">
    <source>
        <dbReference type="SAM" id="SignalP"/>
    </source>
</evidence>
<keyword evidence="1" id="KW-0472">Membrane</keyword>
<protein>
    <submittedName>
        <fullName evidence="3">Uncharacterized protein</fullName>
    </submittedName>
</protein>
<reference evidence="3 4" key="1">
    <citation type="submission" date="2021-03" db="EMBL/GenBank/DDBJ databases">
        <authorList>
            <person name="Kim M.K."/>
        </authorList>
    </citation>
    <scope>NUCLEOTIDE SEQUENCE [LARGE SCALE GENOMIC DNA]</scope>
    <source>
        <strain evidence="3 4">BT442</strain>
    </source>
</reference>
<proteinExistence type="predicted"/>
<name>A0ABS3QJ48_9BACT</name>
<comment type="caution">
    <text evidence="3">The sequence shown here is derived from an EMBL/GenBank/DDBJ whole genome shotgun (WGS) entry which is preliminary data.</text>
</comment>
<dbReference type="RefSeq" id="WP_208176968.1">
    <property type="nucleotide sequence ID" value="NZ_JAGETZ010000010.1"/>
</dbReference>
<keyword evidence="1" id="KW-0812">Transmembrane</keyword>
<keyword evidence="1" id="KW-1133">Transmembrane helix</keyword>
<gene>
    <name evidence="3" type="ORF">J4E00_19590</name>
</gene>
<keyword evidence="2" id="KW-0732">Signal</keyword>
<evidence type="ECO:0000313" key="3">
    <source>
        <dbReference type="EMBL" id="MBO2011276.1"/>
    </source>
</evidence>
<evidence type="ECO:0000313" key="4">
    <source>
        <dbReference type="Proteomes" id="UP000664369"/>
    </source>
</evidence>
<feature type="chain" id="PRO_5045603855" evidence="2">
    <location>
        <begin position="22"/>
        <end position="104"/>
    </location>
</feature>
<feature type="transmembrane region" description="Helical" evidence="1">
    <location>
        <begin position="37"/>
        <end position="57"/>
    </location>
</feature>
<keyword evidence="4" id="KW-1185">Reference proteome</keyword>